<sequence>MNRLVVGGGVVSILLGLVALAVGVPTTAETIVASAVALLAIFGVGVSLWKLLASPDGDGPALPPPWTDDGALFDRAPERSRGEDALSGESFGAVLADAGQTARSDGTVEAGYDTVRPVLRRALVDALVIREGDRAAVEASLAAGSWTDNQIGAAVLDPGVDPPPRSLRARIEAWLFPERVVRRHLQIAVQAVAEAADDAVPTVPGQNAPRSVPVSQPRLEDLQRGVDGTVQRAVDPLATARGPRPPGSEAREVQVDVEPAGADGDGANGEAAGDESAEPAGEAGSGDETARESDRSGDARERDRFATDGGVR</sequence>
<comment type="caution">
    <text evidence="3">The sequence shown here is derived from an EMBL/GenBank/DDBJ whole genome shotgun (WGS) entry which is preliminary data.</text>
</comment>
<feature type="region of interest" description="Disordered" evidence="1">
    <location>
        <begin position="197"/>
        <end position="312"/>
    </location>
</feature>
<evidence type="ECO:0000313" key="3">
    <source>
        <dbReference type="EMBL" id="NLV10405.1"/>
    </source>
</evidence>
<dbReference type="RefSeq" id="WP_170094103.1">
    <property type="nucleotide sequence ID" value="NZ_WOYG01000001.1"/>
</dbReference>
<dbReference type="AlphaFoldDB" id="A0A847UAH4"/>
<feature type="transmembrane region" description="Helical" evidence="2">
    <location>
        <begin position="31"/>
        <end position="52"/>
    </location>
</feature>
<gene>
    <name evidence="3" type="ORF">GOC74_10745</name>
</gene>
<keyword evidence="2" id="KW-0472">Membrane</keyword>
<feature type="compositionally biased region" description="Basic and acidic residues" evidence="1">
    <location>
        <begin position="288"/>
        <end position="312"/>
    </location>
</feature>
<evidence type="ECO:0000313" key="4">
    <source>
        <dbReference type="Proteomes" id="UP000608662"/>
    </source>
</evidence>
<dbReference type="InterPro" id="IPR055693">
    <property type="entry name" value="DUF7269"/>
</dbReference>
<protein>
    <submittedName>
        <fullName evidence="3">Uncharacterized protein</fullName>
    </submittedName>
</protein>
<name>A0A847UAH4_9EURY</name>
<keyword evidence="2" id="KW-1133">Transmembrane helix</keyword>
<organism evidence="3 4">
    <name type="scientific">Halomicrobium mukohataei</name>
    <dbReference type="NCBI Taxonomy" id="57705"/>
    <lineage>
        <taxon>Archaea</taxon>
        <taxon>Methanobacteriati</taxon>
        <taxon>Methanobacteriota</taxon>
        <taxon>Stenosarchaea group</taxon>
        <taxon>Halobacteria</taxon>
        <taxon>Halobacteriales</taxon>
        <taxon>Haloarculaceae</taxon>
        <taxon>Halomicrobium</taxon>
    </lineage>
</organism>
<keyword evidence="2" id="KW-0812">Transmembrane</keyword>
<evidence type="ECO:0000256" key="1">
    <source>
        <dbReference type="SAM" id="MobiDB-lite"/>
    </source>
</evidence>
<dbReference type="Pfam" id="PF23933">
    <property type="entry name" value="DUF7269"/>
    <property type="match status" value="1"/>
</dbReference>
<proteinExistence type="predicted"/>
<reference evidence="3" key="1">
    <citation type="submission" date="2019-12" db="EMBL/GenBank/DDBJ databases">
        <title>Whole-genome sequence of Halomicrobium mukohataei pws1.</title>
        <authorList>
            <person name="Verma D.K."/>
            <person name="Gopal K."/>
            <person name="Prasad E.S."/>
        </authorList>
    </citation>
    <scope>NUCLEOTIDE SEQUENCE</scope>
    <source>
        <strain evidence="3">Pws1</strain>
    </source>
</reference>
<dbReference type="EMBL" id="WOYG01000001">
    <property type="protein sequence ID" value="NLV10405.1"/>
    <property type="molecule type" value="Genomic_DNA"/>
</dbReference>
<dbReference type="Proteomes" id="UP000608662">
    <property type="component" value="Unassembled WGS sequence"/>
</dbReference>
<evidence type="ECO:0000256" key="2">
    <source>
        <dbReference type="SAM" id="Phobius"/>
    </source>
</evidence>
<accession>A0A847UAH4</accession>